<dbReference type="Gene3D" id="2.60.120.380">
    <property type="match status" value="1"/>
</dbReference>
<dbReference type="InterPro" id="IPR026444">
    <property type="entry name" value="Secre_tail"/>
</dbReference>
<dbReference type="PANTHER" id="PTHR42535:SF2">
    <property type="entry name" value="CHROMOSOME UNDETERMINED SCAFFOLD_146, WHOLE GENOME SHOTGUN SEQUENCE"/>
    <property type="match status" value="1"/>
</dbReference>
<dbReference type="SMART" id="SM00560">
    <property type="entry name" value="LamGL"/>
    <property type="match status" value="1"/>
</dbReference>
<keyword evidence="5" id="KW-1185">Reference proteome</keyword>
<dbReference type="RefSeq" id="WP_065320371.1">
    <property type="nucleotide sequence ID" value="NZ_CP017477.1"/>
</dbReference>
<keyword evidence="2" id="KW-1015">Disulfide bond</keyword>
<dbReference type="PROSITE" id="PS50853">
    <property type="entry name" value="FN3"/>
    <property type="match status" value="1"/>
</dbReference>
<dbReference type="GO" id="GO:0005975">
    <property type="term" value="P:carbohydrate metabolic process"/>
    <property type="evidence" value="ECO:0007669"/>
    <property type="project" value="UniProtKB-ARBA"/>
</dbReference>
<reference evidence="5" key="1">
    <citation type="submission" date="2016-02" db="EMBL/GenBank/DDBJ databases">
        <authorList>
            <person name="Shin S.-K."/>
            <person name="Yi H."/>
            <person name="Kim E."/>
        </authorList>
    </citation>
    <scope>NUCLEOTIDE SEQUENCE [LARGE SCALE GENOMIC DNA]</scope>
    <source>
        <strain evidence="5">LPB0003</strain>
    </source>
</reference>
<dbReference type="AlphaFoldDB" id="A0A1B8TQQ8"/>
<dbReference type="SUPFAM" id="SSF49265">
    <property type="entry name" value="Fibronectin type III"/>
    <property type="match status" value="1"/>
</dbReference>
<evidence type="ECO:0000256" key="2">
    <source>
        <dbReference type="ARBA" id="ARBA00023157"/>
    </source>
</evidence>
<dbReference type="SUPFAM" id="SSF49899">
    <property type="entry name" value="Concanavalin A-like lectins/glucanases"/>
    <property type="match status" value="1"/>
</dbReference>
<dbReference type="Proteomes" id="UP000092584">
    <property type="component" value="Unassembled WGS sequence"/>
</dbReference>
<feature type="domain" description="Fibronectin type-III" evidence="3">
    <location>
        <begin position="240"/>
        <end position="340"/>
    </location>
</feature>
<keyword evidence="1" id="KW-0732">Signal</keyword>
<protein>
    <recommendedName>
        <fullName evidence="3">Fibronectin type-III domain-containing protein</fullName>
    </recommendedName>
</protein>
<gene>
    <name evidence="4" type="ORF">LPB3_14645</name>
</gene>
<dbReference type="NCBIfam" id="TIGR04183">
    <property type="entry name" value="Por_Secre_tail"/>
    <property type="match status" value="1"/>
</dbReference>
<dbReference type="GO" id="GO:0004553">
    <property type="term" value="F:hydrolase activity, hydrolyzing O-glycosyl compounds"/>
    <property type="evidence" value="ECO:0007669"/>
    <property type="project" value="UniProtKB-ARBA"/>
</dbReference>
<dbReference type="Pfam" id="PF10162">
    <property type="entry name" value="G8"/>
    <property type="match status" value="1"/>
</dbReference>
<dbReference type="Gene3D" id="2.60.120.200">
    <property type="match status" value="1"/>
</dbReference>
<dbReference type="EMBL" id="LSFM01000025">
    <property type="protein sequence ID" value="OBY62016.1"/>
    <property type="molecule type" value="Genomic_DNA"/>
</dbReference>
<dbReference type="InterPro" id="IPR019316">
    <property type="entry name" value="G8_domain"/>
</dbReference>
<accession>A0A1B8TQQ8</accession>
<evidence type="ECO:0000256" key="1">
    <source>
        <dbReference type="ARBA" id="ARBA00022729"/>
    </source>
</evidence>
<dbReference type="PANTHER" id="PTHR42535">
    <property type="entry name" value="OOKINETE PROTEIN, PUTATIVE-RELATED"/>
    <property type="match status" value="1"/>
</dbReference>
<proteinExistence type="predicted"/>
<comment type="caution">
    <text evidence="4">The sequence shown here is derived from an EMBL/GenBank/DDBJ whole genome shotgun (WGS) entry which is preliminary data.</text>
</comment>
<dbReference type="KEGG" id="pob:LPB03_14660"/>
<evidence type="ECO:0000313" key="4">
    <source>
        <dbReference type="EMBL" id="OBY62016.1"/>
    </source>
</evidence>
<dbReference type="InterPro" id="IPR006558">
    <property type="entry name" value="LamG-like"/>
</dbReference>
<dbReference type="Pfam" id="PF13385">
    <property type="entry name" value="Laminin_G_3"/>
    <property type="match status" value="1"/>
</dbReference>
<dbReference type="OrthoDB" id="9757947at2"/>
<dbReference type="InterPro" id="IPR013320">
    <property type="entry name" value="ConA-like_dom_sf"/>
</dbReference>
<organism evidence="4 5">
    <name type="scientific">Polaribacter vadi</name>
    <dbReference type="NCBI Taxonomy" id="1774273"/>
    <lineage>
        <taxon>Bacteria</taxon>
        <taxon>Pseudomonadati</taxon>
        <taxon>Bacteroidota</taxon>
        <taxon>Flavobacteriia</taxon>
        <taxon>Flavobacteriales</taxon>
        <taxon>Flavobacteriaceae</taxon>
    </lineage>
</organism>
<dbReference type="InterPro" id="IPR036116">
    <property type="entry name" value="FN3_sf"/>
</dbReference>
<dbReference type="InterPro" id="IPR003961">
    <property type="entry name" value="FN3_dom"/>
</dbReference>
<evidence type="ECO:0000259" key="3">
    <source>
        <dbReference type="PROSITE" id="PS50853"/>
    </source>
</evidence>
<evidence type="ECO:0000313" key="5">
    <source>
        <dbReference type="Proteomes" id="UP000092584"/>
    </source>
</evidence>
<dbReference type="STRING" id="1774273.LPB03_14660"/>
<sequence>MKKIKLTLILFIFCCNIYGQVTETEPNNTIDASGVITITEDGTFNGSFNQYDIDFFKIKSYAVGNVTFDWISAPVVGNGLYIYEDDSNYGSTYLTRVLNPEQVTVTLNPNKYYIVRLHTGTATGSWSFSVSGLKFAPVISTSTATAIAKTSTIIGGNITSDNGNAVTERGIVYSTSDSTPEIGEAGVTKDDEGGIGSGVFSETISGLTKNTLYYYRAYAINDNGTSYGSIKSFTTLNPIPILTTSDATSITKTTATLEGNITSNNGNAITERGIIYSSTNSTPEIGESGVTKETNGTGTGVFSETITNLTKTTAYYYRAYAINSEGTGYGDVKNFTTLDDLPTVTTTDATSVETTSAILGGNVTSQGDSAVTERGIVYSSTDTNPKIRDSGIIKNDNGTGTGVFTESITGFTANSTYFYRAYATNSQGTAYGEVKSFNFNHSLNFDGSDDRIIIPDNAAFDFSSGFTAEAWINPDVLGTQTYLSQYDSNQEAFAFILLASGRIEFTVTTDGTTDQYFESSAIITPGEWSHVALTFDGATMKAYINGVADGTKVVIGTMFPSTAPIEIGARNNNYFFNGSIDEVRIWSRVLTATEINNQKDKSVPANANGLAAYYKFNQGIAYGDNTAITSLTDSGANSLHGTLNNFTKTETSSNFVKGVTGFGNAVTNNTFSTTGNWSTPSNWSLGIVPTQIDKVTIGSGKIVTIDVDDLTIDDFTLESGATLSIPKDKEITIQNSFVSNGTLELGSDATDSGVLFVEGTSTGNITYKRGGFLENKWSIVTPPVSGQKIKTFAENTANDIRVNTTPNPDRYAIAYYDDSQDSGSKWVYYNADVDENTEFTAGQSYSMSRATDGEVTFTGTLTIDDLQKTLIADQWNAIGNPFTTYYPANKNSNSSFLNDNMNVLDDAFKSLYVWDNAQEKYVAITEVDIAARSLPPGQGFFIKMKTGETEINFNKEKRSTKPTSGTSTFEKSTSTPTITLKVTNETKTVTTDIKYFENATFGLDPGFDIGNFNSSSLDIYTRLLDENISTNFTIQSLPLNSYESAIISIGLNGNNGDRITFTIASINIPNSINIYLEDKEKNTYQKLSETNGNYTIVLKDKISGVGRFYLHTNSKSLGTKQISTLEGVSIFNTNKILKINGLKTTTANIKLYSILGKEVLSKDFTANKKNEILLPKISKGVYLVELITVEGTLNKKIIID</sequence>
<name>A0A1B8TQQ8_9FLAO</name>